<dbReference type="EMBL" id="JAFCNB010000008">
    <property type="protein sequence ID" value="MBP2705524.1"/>
    <property type="molecule type" value="Genomic_DNA"/>
</dbReference>
<feature type="domain" description="FAD-binding PCMH-type" evidence="6">
    <location>
        <begin position="353"/>
        <end position="524"/>
    </location>
</feature>
<gene>
    <name evidence="7" type="ORF">JOL79_17065</name>
</gene>
<dbReference type="AlphaFoldDB" id="A0A941AR48"/>
<sequence length="776" mass="83076">MPDYGHELLLGTFITPTAHDPARAVALAELTEDAGLDIATFQDHPYNADYLDTYTLLTWVAARTRRIRVSANVMNLPLRPPAVLGRATATLDVLSEGRFEFGLGAGAFPGAVHGMGGPRLTPGQSIEALDEAIDIIRGVWDDGEPGPLRHKGTHYSIPSMRRGPRPAHDIGIWLGAYKPRMLRLTGRKADGWLPSLEYIETPGMAESNQIIDEAALAAGRHPREIRRLLNILHVGFSPVSRGLLQGPPEQWVDELLTLVLDQGFSAFLIGQDDPEVIRTFGEEVAPALREEVARERAKAGPGDVPGGGPKRPAAVLARRHDTLDYDAVPESLAAKVVEPGDRAYEEVRHSYSHTGSPALVIRCETADDVAAALAYARGQNAGISVRSGGHGISGRSTNDGGIVIDLSKMNAVEVIDRDTGRVRVEPGARWGHVARALAPYGLALSSGDYGDVGVGGLATAGGIGYLVRQHGLTIDHLVAAEIVVADGRRLRVDGGHHPDLFWAIRGAGGNFGVVTAFEFEADEVGDVAYATIVVDATDTADFLVEWGRLVEAAPREISSFLSLFPARGGGSVTGQITLVYAGDDVEAAQNALTPFLGVGPVLDQQAQLVPYHLIVAPAGNRHRGQGLADTRSGLIGHVTRLAAEVAEQMIKSGAITVMQFRSMGGAVHDVPADAMAWSHRTQEFSVLAASVPALAARMDAQWARLRPYLDGMYLSFETDTDPARLLDAFPEPVLTRLRSLKAEWDPDNVFNRNFAITPEFEGGDDGAGAEVQPSRM</sequence>
<dbReference type="Gene3D" id="3.40.462.20">
    <property type="match status" value="1"/>
</dbReference>
<dbReference type="Gene3D" id="3.20.20.30">
    <property type="entry name" value="Luciferase-like domain"/>
    <property type="match status" value="1"/>
</dbReference>
<dbReference type="InterPro" id="IPR036661">
    <property type="entry name" value="Luciferase-like_sf"/>
</dbReference>
<dbReference type="Gene3D" id="3.30.43.10">
    <property type="entry name" value="Uridine Diphospho-n-acetylenolpyruvylglucosamine Reductase, domain 2"/>
    <property type="match status" value="1"/>
</dbReference>
<evidence type="ECO:0000259" key="6">
    <source>
        <dbReference type="PROSITE" id="PS51387"/>
    </source>
</evidence>
<dbReference type="PROSITE" id="PS00862">
    <property type="entry name" value="OX2_COVAL_FAD"/>
    <property type="match status" value="1"/>
</dbReference>
<dbReference type="SUPFAM" id="SSF56176">
    <property type="entry name" value="FAD-binding/transporter-associated domain-like"/>
    <property type="match status" value="1"/>
</dbReference>
<dbReference type="InterPro" id="IPR036318">
    <property type="entry name" value="FAD-bd_PCMH-like_sf"/>
</dbReference>
<dbReference type="InterPro" id="IPR016167">
    <property type="entry name" value="FAD-bd_PCMH_sub1"/>
</dbReference>
<protein>
    <submittedName>
        <fullName evidence="7">LLM class flavin-dependent oxidoreductase</fullName>
    </submittedName>
</protein>
<evidence type="ECO:0000256" key="5">
    <source>
        <dbReference type="ARBA" id="ARBA00023002"/>
    </source>
</evidence>
<evidence type="ECO:0000256" key="4">
    <source>
        <dbReference type="ARBA" id="ARBA00022827"/>
    </source>
</evidence>
<name>A0A941AR48_9ACTN</name>
<dbReference type="InterPro" id="IPR016169">
    <property type="entry name" value="FAD-bd_PCMH_sub2"/>
</dbReference>
<keyword evidence="8" id="KW-1185">Reference proteome</keyword>
<dbReference type="PROSITE" id="PS51387">
    <property type="entry name" value="FAD_PCMH"/>
    <property type="match status" value="1"/>
</dbReference>
<evidence type="ECO:0000313" key="7">
    <source>
        <dbReference type="EMBL" id="MBP2705524.1"/>
    </source>
</evidence>
<dbReference type="GO" id="GO:0016705">
    <property type="term" value="F:oxidoreductase activity, acting on paired donors, with incorporation or reduction of molecular oxygen"/>
    <property type="evidence" value="ECO:0007669"/>
    <property type="project" value="InterPro"/>
</dbReference>
<dbReference type="GO" id="GO:0071949">
    <property type="term" value="F:FAD binding"/>
    <property type="evidence" value="ECO:0007669"/>
    <property type="project" value="InterPro"/>
</dbReference>
<dbReference type="Proteomes" id="UP000674234">
    <property type="component" value="Unassembled WGS sequence"/>
</dbReference>
<dbReference type="Pfam" id="PF00296">
    <property type="entry name" value="Bac_luciferase"/>
    <property type="match status" value="1"/>
</dbReference>
<dbReference type="SUPFAM" id="SSF51679">
    <property type="entry name" value="Bacterial luciferase-like"/>
    <property type="match status" value="1"/>
</dbReference>
<evidence type="ECO:0000313" key="8">
    <source>
        <dbReference type="Proteomes" id="UP000674234"/>
    </source>
</evidence>
<keyword evidence="3" id="KW-0285">Flavoprotein</keyword>
<dbReference type="InterPro" id="IPR006093">
    <property type="entry name" value="Oxy_OxRdtase_FAD_BS"/>
</dbReference>
<dbReference type="PANTHER" id="PTHR42973:SF39">
    <property type="entry name" value="FAD-BINDING PCMH-TYPE DOMAIN-CONTAINING PROTEIN"/>
    <property type="match status" value="1"/>
</dbReference>
<accession>A0A941AR48</accession>
<dbReference type="PANTHER" id="PTHR42973">
    <property type="entry name" value="BINDING OXIDOREDUCTASE, PUTATIVE (AFU_ORTHOLOGUE AFUA_1G17690)-RELATED"/>
    <property type="match status" value="1"/>
</dbReference>
<evidence type="ECO:0000256" key="3">
    <source>
        <dbReference type="ARBA" id="ARBA00022630"/>
    </source>
</evidence>
<dbReference type="InterPro" id="IPR050416">
    <property type="entry name" value="FAD-linked_Oxidoreductase"/>
</dbReference>
<dbReference type="InterPro" id="IPR006094">
    <property type="entry name" value="Oxid_FAD_bind_N"/>
</dbReference>
<comment type="similarity">
    <text evidence="2">Belongs to the oxygen-dependent FAD-linked oxidoreductase family.</text>
</comment>
<comment type="cofactor">
    <cofactor evidence="1">
        <name>FAD</name>
        <dbReference type="ChEBI" id="CHEBI:57692"/>
    </cofactor>
</comment>
<keyword evidence="5" id="KW-0560">Oxidoreductase</keyword>
<dbReference type="InterPro" id="IPR011251">
    <property type="entry name" value="Luciferase-like_dom"/>
</dbReference>
<comment type="caution">
    <text evidence="7">The sequence shown here is derived from an EMBL/GenBank/DDBJ whole genome shotgun (WGS) entry which is preliminary data.</text>
</comment>
<proteinExistence type="inferred from homology"/>
<dbReference type="Pfam" id="PF01565">
    <property type="entry name" value="FAD_binding_4"/>
    <property type="match status" value="1"/>
</dbReference>
<evidence type="ECO:0000256" key="1">
    <source>
        <dbReference type="ARBA" id="ARBA00001974"/>
    </source>
</evidence>
<dbReference type="InterPro" id="IPR016166">
    <property type="entry name" value="FAD-bd_PCMH"/>
</dbReference>
<reference evidence="7" key="1">
    <citation type="submission" date="2021-02" db="EMBL/GenBank/DDBJ databases">
        <title>Draft genome sequence of Microbispora sp. RL4-1S isolated from rice leaves in Thailand.</title>
        <authorList>
            <person name="Muangham S."/>
            <person name="Duangmal K."/>
        </authorList>
    </citation>
    <scope>NUCLEOTIDE SEQUENCE</scope>
    <source>
        <strain evidence="7">RL4-1S</strain>
    </source>
</reference>
<keyword evidence="4" id="KW-0274">FAD</keyword>
<dbReference type="Gene3D" id="3.30.465.10">
    <property type="match status" value="1"/>
</dbReference>
<organism evidence="7 8">
    <name type="scientific">Microbispora oryzae</name>
    <dbReference type="NCBI Taxonomy" id="2806554"/>
    <lineage>
        <taxon>Bacteria</taxon>
        <taxon>Bacillati</taxon>
        <taxon>Actinomycetota</taxon>
        <taxon>Actinomycetes</taxon>
        <taxon>Streptosporangiales</taxon>
        <taxon>Streptosporangiaceae</taxon>
        <taxon>Microbispora</taxon>
    </lineage>
</organism>
<dbReference type="RefSeq" id="WP_210156805.1">
    <property type="nucleotide sequence ID" value="NZ_JAFCNB010000008.1"/>
</dbReference>
<evidence type="ECO:0000256" key="2">
    <source>
        <dbReference type="ARBA" id="ARBA00005466"/>
    </source>
</evidence>
<dbReference type="CDD" id="cd01097">
    <property type="entry name" value="Tetrahydromethanopterin_reductase"/>
    <property type="match status" value="1"/>
</dbReference>